<gene>
    <name evidence="2" type="ORF">GIX10_03880</name>
</gene>
<dbReference type="Proteomes" id="UP000473854">
    <property type="component" value="Unassembled WGS sequence"/>
</dbReference>
<evidence type="ECO:0000259" key="1">
    <source>
        <dbReference type="Pfam" id="PF00535"/>
    </source>
</evidence>
<feature type="domain" description="Glycosyltransferase 2-like" evidence="1">
    <location>
        <begin position="8"/>
        <end position="128"/>
    </location>
</feature>
<protein>
    <submittedName>
        <fullName evidence="2">Glycosyltransferase</fullName>
    </submittedName>
</protein>
<comment type="caution">
    <text evidence="2">The sequence shown here is derived from an EMBL/GenBank/DDBJ whole genome shotgun (WGS) entry which is preliminary data.</text>
</comment>
<dbReference type="Pfam" id="PF00535">
    <property type="entry name" value="Glycos_transf_2"/>
    <property type="match status" value="1"/>
</dbReference>
<dbReference type="InterPro" id="IPR001173">
    <property type="entry name" value="Glyco_trans_2-like"/>
</dbReference>
<proteinExistence type="predicted"/>
<evidence type="ECO:0000313" key="2">
    <source>
        <dbReference type="EMBL" id="MTD10593.1"/>
    </source>
</evidence>
<dbReference type="Gene3D" id="3.90.550.10">
    <property type="entry name" value="Spore Coat Polysaccharide Biosynthesis Protein SpsA, Chain A"/>
    <property type="match status" value="1"/>
</dbReference>
<dbReference type="EMBL" id="WLYL01000008">
    <property type="protein sequence ID" value="MTD10593.1"/>
    <property type="molecule type" value="Genomic_DNA"/>
</dbReference>
<sequence length="323" mass="37428">MISIPLLSVIIPTHNRPQYLPRAVKSALEAAPNGDVEVIVVPNGGDETWRESLADLLLDKRIIVSPVEKGHANVARNHGLSLATGRYIRFLDDDDYLYSLIACEQLKDLIDKKSNLSYANLDLVDEQGLIIKSVEPRNKTDYLIDALGGEHSTQPSILIFERNLVKNLRWDTEINKRQDVYWVYSILMQGTFKGVYFSKVVGVWRQHNGERVSRTKKYSQVYKQNAEKILKLKEALLINNLLCSDRSYAVATALWNCLHYGIMYNPIYWYKISLKIKDVNLNACPTTKMYDYKIIRFINPYYIELLLCPYRYLKKLFGYQYEV</sequence>
<dbReference type="RefSeq" id="WP_154772224.1">
    <property type="nucleotide sequence ID" value="NZ_WLYL01000008.1"/>
</dbReference>
<name>A0A6L6GD13_9GAMM</name>
<keyword evidence="2" id="KW-0808">Transferase</keyword>
<dbReference type="PANTHER" id="PTHR22916:SF3">
    <property type="entry name" value="UDP-GLCNAC:BETAGAL BETA-1,3-N-ACETYLGLUCOSAMINYLTRANSFERASE-LIKE PROTEIN 1"/>
    <property type="match status" value="1"/>
</dbReference>
<organism evidence="2 3">
    <name type="scientific">Acinetobacter faecalis</name>
    <dbReference type="NCBI Taxonomy" id="2665161"/>
    <lineage>
        <taxon>Bacteria</taxon>
        <taxon>Pseudomonadati</taxon>
        <taxon>Pseudomonadota</taxon>
        <taxon>Gammaproteobacteria</taxon>
        <taxon>Moraxellales</taxon>
        <taxon>Moraxellaceae</taxon>
        <taxon>Acinetobacter</taxon>
    </lineage>
</organism>
<evidence type="ECO:0000313" key="3">
    <source>
        <dbReference type="Proteomes" id="UP000473854"/>
    </source>
</evidence>
<dbReference type="GO" id="GO:0016758">
    <property type="term" value="F:hexosyltransferase activity"/>
    <property type="evidence" value="ECO:0007669"/>
    <property type="project" value="UniProtKB-ARBA"/>
</dbReference>
<dbReference type="CDD" id="cd00761">
    <property type="entry name" value="Glyco_tranf_GTA_type"/>
    <property type="match status" value="1"/>
</dbReference>
<dbReference type="SUPFAM" id="SSF53448">
    <property type="entry name" value="Nucleotide-diphospho-sugar transferases"/>
    <property type="match status" value="1"/>
</dbReference>
<reference evidence="2 3" key="1">
    <citation type="submission" date="2019-11" db="EMBL/GenBank/DDBJ databases">
        <authorList>
            <person name="An D."/>
        </authorList>
    </citation>
    <scope>NUCLEOTIDE SEQUENCE [LARGE SCALE GENOMIC DNA]</scope>
    <source>
        <strain evidence="2 3">YIM 103518</strain>
    </source>
</reference>
<accession>A0A6L6GD13</accession>
<dbReference type="InterPro" id="IPR029044">
    <property type="entry name" value="Nucleotide-diphossugar_trans"/>
</dbReference>
<dbReference type="AlphaFoldDB" id="A0A6L6GD13"/>
<dbReference type="PANTHER" id="PTHR22916">
    <property type="entry name" value="GLYCOSYLTRANSFERASE"/>
    <property type="match status" value="1"/>
</dbReference>